<evidence type="ECO:0000313" key="1">
    <source>
        <dbReference type="EMBL" id="ADN51551.1"/>
    </source>
</evidence>
<sequence>MSPEARLALLLLEELELRNGRARLRYLKVYRMMAYWLGPGYARALLDRLVSSGYIAIKGDRVELLRRFKTSKSQQQVYREARDVVISTYLSIQRPPSK</sequence>
<reference evidence="2" key="2">
    <citation type="journal article" date="2010" name="Stand. Genomic Sci.">
        <title>Complete genome sequence of Vulcanisaeta distributa type strain (IC-017T).</title>
        <authorList>
            <person name="Mavromatis K."/>
            <person name="Sikorski J."/>
            <person name="Pabst E."/>
            <person name="Teshima H."/>
            <person name="Lapidus A."/>
            <person name="Lucas S."/>
            <person name="Nolan M."/>
            <person name="Glavina Del Rio T."/>
            <person name="Cheng J."/>
            <person name="Bruce D."/>
            <person name="Goodwin L."/>
            <person name="Pitluck S."/>
            <person name="Liolios K."/>
            <person name="Ivanova N."/>
            <person name="Mikhailova N."/>
            <person name="Pati A."/>
            <person name="Chen A."/>
            <person name="Palaniappan K."/>
            <person name="Land M."/>
            <person name="Hauser L."/>
            <person name="Chang Y."/>
            <person name="Jeffries C."/>
            <person name="Rohde M."/>
            <person name="Spring S."/>
            <person name="Goker M."/>
            <person name="Wirth R."/>
            <person name="Woyke T."/>
            <person name="Bristow J."/>
            <person name="Eisen J."/>
            <person name="Markowitz V."/>
            <person name="Hugenholtz P."/>
            <person name="Klenk H."/>
            <person name="Kyrpides N."/>
        </authorList>
    </citation>
    <scope>NUCLEOTIDE SEQUENCE [LARGE SCALE GENOMIC DNA]</scope>
    <source>
        <strain evidence="2">DSM 14429 / JCM 11212 / NBRC 100878 / IC-017</strain>
    </source>
</reference>
<dbReference type="KEGG" id="vdi:Vdis_2183"/>
<dbReference type="EMBL" id="CP002100">
    <property type="protein sequence ID" value="ADN51551.1"/>
    <property type="molecule type" value="Genomic_DNA"/>
</dbReference>
<name>E1QPZ1_VULDI</name>
<dbReference type="Proteomes" id="UP000006681">
    <property type="component" value="Chromosome"/>
</dbReference>
<proteinExistence type="predicted"/>
<evidence type="ECO:0000313" key="2">
    <source>
        <dbReference type="Proteomes" id="UP000006681"/>
    </source>
</evidence>
<dbReference type="HOGENOM" id="CLU_181986_0_0_2"/>
<reference evidence="1 2" key="1">
    <citation type="journal article" date="2010" name="Stand. Genomic Sci.">
        <title>Complete genome sequence of Vulcanisaeta distributa type strain (IC-017).</title>
        <authorList>
            <person name="Mavromatis K."/>
            <person name="Sikorski J."/>
            <person name="Pabst E."/>
            <person name="Teshima H."/>
            <person name="Lapidus A."/>
            <person name="Lucas S."/>
            <person name="Nolan M."/>
            <person name="Glavina Del Rio T."/>
            <person name="Cheng J.F."/>
            <person name="Bruce D."/>
            <person name="Goodwin L."/>
            <person name="Pitluck S."/>
            <person name="Liolios K."/>
            <person name="Ivanova N."/>
            <person name="Mikhailova N."/>
            <person name="Pati A."/>
            <person name="Chen A."/>
            <person name="Palaniappan K."/>
            <person name="Land M."/>
            <person name="Hauser L."/>
            <person name="Chang Y.J."/>
            <person name="Jeffries C.D."/>
            <person name="Rohde M."/>
            <person name="Spring S."/>
            <person name="Goker M."/>
            <person name="Wirth R."/>
            <person name="Woyke T."/>
            <person name="Bristow J."/>
            <person name="Eisen J.A."/>
            <person name="Markowitz V."/>
            <person name="Hugenholtz P."/>
            <person name="Klenk H.P."/>
            <person name="Kyrpides N.C."/>
        </authorList>
    </citation>
    <scope>NUCLEOTIDE SEQUENCE [LARGE SCALE GENOMIC DNA]</scope>
    <source>
        <strain evidence="2">DSM 14429 / JCM 11212 / NBRC 100878 / IC-017</strain>
    </source>
</reference>
<protein>
    <submittedName>
        <fullName evidence="1">Uncharacterized protein</fullName>
    </submittedName>
</protein>
<organism evidence="1 2">
    <name type="scientific">Vulcanisaeta distributa (strain DSM 14429 / JCM 11212 / NBRC 100878 / IC-017)</name>
    <dbReference type="NCBI Taxonomy" id="572478"/>
    <lineage>
        <taxon>Archaea</taxon>
        <taxon>Thermoproteota</taxon>
        <taxon>Thermoprotei</taxon>
        <taxon>Thermoproteales</taxon>
        <taxon>Thermoproteaceae</taxon>
        <taxon>Vulcanisaeta</taxon>
    </lineage>
</organism>
<dbReference type="eggNOG" id="arCOG07748">
    <property type="taxonomic scope" value="Archaea"/>
</dbReference>
<gene>
    <name evidence="1" type="ordered locus">Vdis_2183</name>
</gene>
<keyword evidence="2" id="KW-1185">Reference proteome</keyword>
<dbReference type="STRING" id="572478.Vdis_2183"/>
<dbReference type="AlphaFoldDB" id="E1QPZ1"/>
<accession>E1QPZ1</accession>